<evidence type="ECO:0000256" key="2">
    <source>
        <dbReference type="PIRSR" id="PIRSR606225-1"/>
    </source>
</evidence>
<dbReference type="PROSITE" id="PS01129">
    <property type="entry name" value="PSI_RLU"/>
    <property type="match status" value="1"/>
</dbReference>
<sequence>MVKTSPEILIENDHFIVLNKPSGLLSIPDREGKEISLKQMLQEKYGQIFTVHRLDRDTSGIIVFAKDEDTHKYLSQAFEERTVEKYYLGIVNGVPPEKKMTIDEPIAENTTKRGVMLIHQRGKQSITDYEVLEEFGKFSLLRFRIHTGRTHQIRVHMQHVGHPIVVDPLYGDGSPILVSSFKKKYNLSKSEEEERPILGRLGLHAEKLLFQDAQGNSHTVEAPLHKDMRALVQQLRKRK</sequence>
<gene>
    <name evidence="5" type="ORF">D3H65_19570</name>
</gene>
<protein>
    <recommendedName>
        <fullName evidence="3">Pseudouridine synthase</fullName>
        <ecNumber evidence="3">5.4.99.-</ecNumber>
    </recommendedName>
</protein>
<keyword evidence="3" id="KW-0413">Isomerase</keyword>
<dbReference type="InterPro" id="IPR050188">
    <property type="entry name" value="RluA_PseudoU_synthase"/>
</dbReference>
<comment type="similarity">
    <text evidence="1 3">Belongs to the pseudouridine synthase RluA family.</text>
</comment>
<keyword evidence="6" id="KW-1185">Reference proteome</keyword>
<dbReference type="PANTHER" id="PTHR21600">
    <property type="entry name" value="MITOCHONDRIAL RNA PSEUDOURIDINE SYNTHASE"/>
    <property type="match status" value="1"/>
</dbReference>
<evidence type="ECO:0000259" key="4">
    <source>
        <dbReference type="Pfam" id="PF00849"/>
    </source>
</evidence>
<dbReference type="EC" id="5.4.99.-" evidence="3"/>
<dbReference type="GO" id="GO:0003723">
    <property type="term" value="F:RNA binding"/>
    <property type="evidence" value="ECO:0007669"/>
    <property type="project" value="InterPro"/>
</dbReference>
<feature type="domain" description="Pseudouridine synthase RsuA/RluA-like" evidence="4">
    <location>
        <begin position="14"/>
        <end position="159"/>
    </location>
</feature>
<dbReference type="AlphaFoldDB" id="A0A3B7MQH3"/>
<dbReference type="OrthoDB" id="9807829at2"/>
<proteinExistence type="inferred from homology"/>
<evidence type="ECO:0000256" key="1">
    <source>
        <dbReference type="ARBA" id="ARBA00010876"/>
    </source>
</evidence>
<dbReference type="InterPro" id="IPR020103">
    <property type="entry name" value="PsdUridine_synth_cat_dom_sf"/>
</dbReference>
<dbReference type="InterPro" id="IPR006224">
    <property type="entry name" value="PsdUridine_synth_RluA-like_CS"/>
</dbReference>
<dbReference type="EMBL" id="CP032157">
    <property type="protein sequence ID" value="AXY76047.1"/>
    <property type="molecule type" value="Genomic_DNA"/>
</dbReference>
<dbReference type="Pfam" id="PF00849">
    <property type="entry name" value="PseudoU_synth_2"/>
    <property type="match status" value="1"/>
</dbReference>
<evidence type="ECO:0000313" key="5">
    <source>
        <dbReference type="EMBL" id="AXY76047.1"/>
    </source>
</evidence>
<dbReference type="Gene3D" id="3.30.2350.10">
    <property type="entry name" value="Pseudouridine synthase"/>
    <property type="match status" value="1"/>
</dbReference>
<dbReference type="RefSeq" id="WP_119051926.1">
    <property type="nucleotide sequence ID" value="NZ_CP032157.1"/>
</dbReference>
<dbReference type="GO" id="GO:0000455">
    <property type="term" value="P:enzyme-directed rRNA pseudouridine synthesis"/>
    <property type="evidence" value="ECO:0007669"/>
    <property type="project" value="TreeGrafter"/>
</dbReference>
<comment type="catalytic activity">
    <reaction evidence="3">
        <text>a uridine in RNA = a pseudouridine in RNA</text>
        <dbReference type="Rhea" id="RHEA:48348"/>
        <dbReference type="Rhea" id="RHEA-COMP:12068"/>
        <dbReference type="Rhea" id="RHEA-COMP:12069"/>
        <dbReference type="ChEBI" id="CHEBI:65314"/>
        <dbReference type="ChEBI" id="CHEBI:65315"/>
    </reaction>
</comment>
<dbReference type="SUPFAM" id="SSF55120">
    <property type="entry name" value="Pseudouridine synthase"/>
    <property type="match status" value="1"/>
</dbReference>
<dbReference type="KEGG" id="pseg:D3H65_19570"/>
<dbReference type="NCBIfam" id="TIGR00005">
    <property type="entry name" value="rluA_subfam"/>
    <property type="match status" value="1"/>
</dbReference>
<dbReference type="InterPro" id="IPR006225">
    <property type="entry name" value="PsdUridine_synth_RluC/D"/>
</dbReference>
<evidence type="ECO:0000313" key="6">
    <source>
        <dbReference type="Proteomes" id="UP000263900"/>
    </source>
</evidence>
<dbReference type="GO" id="GO:0140098">
    <property type="term" value="F:catalytic activity, acting on RNA"/>
    <property type="evidence" value="ECO:0007669"/>
    <property type="project" value="UniProtKB-ARBA"/>
</dbReference>
<dbReference type="Proteomes" id="UP000263900">
    <property type="component" value="Chromosome"/>
</dbReference>
<reference evidence="5 6" key="1">
    <citation type="submission" date="2018-09" db="EMBL/GenBank/DDBJ databases">
        <title>Genome sequencing of strain 6GH32-13.</title>
        <authorList>
            <person name="Weon H.-Y."/>
            <person name="Heo J."/>
            <person name="Kwon S.-W."/>
        </authorList>
    </citation>
    <scope>NUCLEOTIDE SEQUENCE [LARGE SCALE GENOMIC DNA]</scope>
    <source>
        <strain evidence="5 6">5GH32-13</strain>
    </source>
</reference>
<dbReference type="CDD" id="cd02869">
    <property type="entry name" value="PseudoU_synth_RluA_like"/>
    <property type="match status" value="1"/>
</dbReference>
<dbReference type="PANTHER" id="PTHR21600:SF87">
    <property type="entry name" value="RNA PSEUDOURIDYLATE SYNTHASE DOMAIN-CONTAINING PROTEIN 1"/>
    <property type="match status" value="1"/>
</dbReference>
<accession>A0A3B7MQH3</accession>
<dbReference type="GO" id="GO:0009982">
    <property type="term" value="F:pseudouridine synthase activity"/>
    <property type="evidence" value="ECO:0007669"/>
    <property type="project" value="InterPro"/>
</dbReference>
<evidence type="ECO:0000256" key="3">
    <source>
        <dbReference type="RuleBase" id="RU362028"/>
    </source>
</evidence>
<comment type="function">
    <text evidence="3">Responsible for synthesis of pseudouridine from uracil.</text>
</comment>
<organism evidence="5 6">
    <name type="scientific">Paraflavitalea soli</name>
    <dbReference type="NCBI Taxonomy" id="2315862"/>
    <lineage>
        <taxon>Bacteria</taxon>
        <taxon>Pseudomonadati</taxon>
        <taxon>Bacteroidota</taxon>
        <taxon>Chitinophagia</taxon>
        <taxon>Chitinophagales</taxon>
        <taxon>Chitinophagaceae</taxon>
        <taxon>Paraflavitalea</taxon>
    </lineage>
</organism>
<name>A0A3B7MQH3_9BACT</name>
<dbReference type="InterPro" id="IPR006145">
    <property type="entry name" value="PsdUridine_synth_RsuA/RluA"/>
</dbReference>
<feature type="active site" evidence="2">
    <location>
        <position position="55"/>
    </location>
</feature>